<feature type="domain" description="DNA2/NAM7 helicase helicase" evidence="7">
    <location>
        <begin position="584"/>
        <end position="667"/>
    </location>
</feature>
<protein>
    <recommendedName>
        <fullName evidence="12">Helicase ATP-binding domain-containing protein</fullName>
    </recommendedName>
</protein>
<dbReference type="EMBL" id="MDYP01000001">
    <property type="protein sequence ID" value="OQE12594.1"/>
    <property type="molecule type" value="Genomic_DNA"/>
</dbReference>
<evidence type="ECO:0000259" key="7">
    <source>
        <dbReference type="Pfam" id="PF13086"/>
    </source>
</evidence>
<dbReference type="Pfam" id="PF13087">
    <property type="entry name" value="AAA_12"/>
    <property type="match status" value="1"/>
</dbReference>
<dbReference type="GO" id="GO:0005524">
    <property type="term" value="F:ATP binding"/>
    <property type="evidence" value="ECO:0007669"/>
    <property type="project" value="UniProtKB-KW"/>
</dbReference>
<dbReference type="STRING" id="29845.A0A1V6SFV7"/>
<keyword evidence="3" id="KW-0378">Hydrolase</keyword>
<evidence type="ECO:0000256" key="2">
    <source>
        <dbReference type="ARBA" id="ARBA00022741"/>
    </source>
</evidence>
<dbReference type="PANTHER" id="PTHR10887">
    <property type="entry name" value="DNA2/NAM7 HELICASE FAMILY"/>
    <property type="match status" value="1"/>
</dbReference>
<dbReference type="CDD" id="cd06008">
    <property type="entry name" value="NF-X1-zinc-finger"/>
    <property type="match status" value="1"/>
</dbReference>
<dbReference type="GO" id="GO:0016787">
    <property type="term" value="F:hydrolase activity"/>
    <property type="evidence" value="ECO:0007669"/>
    <property type="project" value="UniProtKB-KW"/>
</dbReference>
<organism evidence="10 11">
    <name type="scientific">Penicillium vulpinum</name>
    <dbReference type="NCBI Taxonomy" id="29845"/>
    <lineage>
        <taxon>Eukaryota</taxon>
        <taxon>Fungi</taxon>
        <taxon>Dikarya</taxon>
        <taxon>Ascomycota</taxon>
        <taxon>Pezizomycotina</taxon>
        <taxon>Eurotiomycetes</taxon>
        <taxon>Eurotiomycetidae</taxon>
        <taxon>Eurotiales</taxon>
        <taxon>Aspergillaceae</taxon>
        <taxon>Penicillium</taxon>
    </lineage>
</organism>
<proteinExistence type="inferred from homology"/>
<dbReference type="InterPro" id="IPR057373">
    <property type="entry name" value="ZNFX1"/>
</dbReference>
<feature type="domain" description="ZNFX1" evidence="9">
    <location>
        <begin position="110"/>
        <end position="217"/>
    </location>
</feature>
<reference evidence="11" key="1">
    <citation type="journal article" date="2017" name="Nat. Microbiol.">
        <title>Global analysis of biosynthetic gene clusters reveals vast potential of secondary metabolite production in Penicillium species.</title>
        <authorList>
            <person name="Nielsen J.C."/>
            <person name="Grijseels S."/>
            <person name="Prigent S."/>
            <person name="Ji B."/>
            <person name="Dainat J."/>
            <person name="Nielsen K.F."/>
            <person name="Frisvad J.C."/>
            <person name="Workman M."/>
            <person name="Nielsen J."/>
        </authorList>
    </citation>
    <scope>NUCLEOTIDE SEQUENCE [LARGE SCALE GENOMIC DNA]</scope>
    <source>
        <strain evidence="11">IBT 29486</strain>
    </source>
</reference>
<evidence type="ECO:0000256" key="5">
    <source>
        <dbReference type="ARBA" id="ARBA00022840"/>
    </source>
</evidence>
<dbReference type="Pfam" id="PF13086">
    <property type="entry name" value="AAA_11"/>
    <property type="match status" value="2"/>
</dbReference>
<name>A0A1V6SFV7_9EURO</name>
<evidence type="ECO:0008006" key="12">
    <source>
        <dbReference type="Google" id="ProtNLM"/>
    </source>
</evidence>
<dbReference type="FunFam" id="3.40.50.300:FF:000326">
    <property type="entry name" value="P-loop containing nucleoside triphosphate hydrolase"/>
    <property type="match status" value="1"/>
</dbReference>
<dbReference type="InterPro" id="IPR041679">
    <property type="entry name" value="DNA2/NAM7-like_C"/>
</dbReference>
<evidence type="ECO:0000256" key="1">
    <source>
        <dbReference type="ARBA" id="ARBA00007913"/>
    </source>
</evidence>
<dbReference type="SUPFAM" id="SSF52540">
    <property type="entry name" value="P-loop containing nucleoside triphosphate hydrolases"/>
    <property type="match status" value="1"/>
</dbReference>
<feature type="region of interest" description="Disordered" evidence="6">
    <location>
        <begin position="1076"/>
        <end position="1136"/>
    </location>
</feature>
<evidence type="ECO:0000256" key="3">
    <source>
        <dbReference type="ARBA" id="ARBA00022801"/>
    </source>
</evidence>
<evidence type="ECO:0000313" key="10">
    <source>
        <dbReference type="EMBL" id="OQE12594.1"/>
    </source>
</evidence>
<evidence type="ECO:0000256" key="4">
    <source>
        <dbReference type="ARBA" id="ARBA00022806"/>
    </source>
</evidence>
<keyword evidence="11" id="KW-1185">Reference proteome</keyword>
<feature type="domain" description="DNA2/NAM7 helicase-like C-terminal" evidence="8">
    <location>
        <begin position="682"/>
        <end position="868"/>
    </location>
</feature>
<evidence type="ECO:0000259" key="8">
    <source>
        <dbReference type="Pfam" id="PF13087"/>
    </source>
</evidence>
<dbReference type="Pfam" id="PF25396">
    <property type="entry name" value="ZNFX1"/>
    <property type="match status" value="1"/>
</dbReference>
<dbReference type="InterPro" id="IPR047187">
    <property type="entry name" value="SF1_C_Upf1"/>
</dbReference>
<accession>A0A1V6SFV7</accession>
<keyword evidence="2" id="KW-0547">Nucleotide-binding</keyword>
<dbReference type="PANTHER" id="PTHR10887:SF341">
    <property type="entry name" value="NFX1-TYPE ZINC FINGER-CONTAINING PROTEIN 1"/>
    <property type="match status" value="1"/>
</dbReference>
<dbReference type="GO" id="GO:0031380">
    <property type="term" value="C:nuclear RNA-directed RNA polymerase complex"/>
    <property type="evidence" value="ECO:0007669"/>
    <property type="project" value="TreeGrafter"/>
</dbReference>
<dbReference type="Proteomes" id="UP000191518">
    <property type="component" value="Unassembled WGS sequence"/>
</dbReference>
<dbReference type="Gene3D" id="3.40.50.300">
    <property type="entry name" value="P-loop containing nucleotide triphosphate hydrolases"/>
    <property type="match status" value="3"/>
</dbReference>
<dbReference type="GO" id="GO:0004386">
    <property type="term" value="F:helicase activity"/>
    <property type="evidence" value="ECO:0007669"/>
    <property type="project" value="UniProtKB-KW"/>
</dbReference>
<dbReference type="InterPro" id="IPR041677">
    <property type="entry name" value="DNA2/NAM7_AAA_11"/>
</dbReference>
<comment type="similarity">
    <text evidence="1">Belongs to the DNA2/NAM7 helicase family.</text>
</comment>
<comment type="caution">
    <text evidence="10">The sequence shown here is derived from an EMBL/GenBank/DDBJ whole genome shotgun (WGS) entry which is preliminary data.</text>
</comment>
<keyword evidence="5" id="KW-0067">ATP-binding</keyword>
<keyword evidence="4" id="KW-0347">Helicase</keyword>
<evidence type="ECO:0000259" key="9">
    <source>
        <dbReference type="Pfam" id="PF25396"/>
    </source>
</evidence>
<dbReference type="InterPro" id="IPR045055">
    <property type="entry name" value="DNA2/NAM7-like"/>
</dbReference>
<dbReference type="GO" id="GO:0031048">
    <property type="term" value="P:regulatory ncRNA-mediated heterochromatin formation"/>
    <property type="evidence" value="ECO:0007669"/>
    <property type="project" value="TreeGrafter"/>
</dbReference>
<evidence type="ECO:0000256" key="6">
    <source>
        <dbReference type="SAM" id="MobiDB-lite"/>
    </source>
</evidence>
<dbReference type="GO" id="GO:0005694">
    <property type="term" value="C:chromosome"/>
    <property type="evidence" value="ECO:0007669"/>
    <property type="project" value="UniProtKB-ARBA"/>
</dbReference>
<dbReference type="InterPro" id="IPR027417">
    <property type="entry name" value="P-loop_NTPase"/>
</dbReference>
<evidence type="ECO:0000313" key="11">
    <source>
        <dbReference type="Proteomes" id="UP000191518"/>
    </source>
</evidence>
<gene>
    <name evidence="10" type="ORF">PENVUL_c001G01025</name>
</gene>
<feature type="region of interest" description="Disordered" evidence="6">
    <location>
        <begin position="1009"/>
        <end position="1028"/>
    </location>
</feature>
<feature type="domain" description="DNA2/NAM7 helicase helicase" evidence="7">
    <location>
        <begin position="294"/>
        <end position="421"/>
    </location>
</feature>
<sequence>MSQFNFQYPRPREQVRSVNPDIRQYFDSDLPIYGPWKPWQTKPELPSSEEILGTDVPGDIIALSPNRISGPWVSKEEYLEVHYALLREDSVAPLRDAVAQVRDDPFMFDTPDVSIYEKVFIVGVTLARSGLALHIQFSTRRARKNIGWTYSNRLNPGTIVALTPKRDAFKKKCVVAVVACRLLEGVEKDPPEIDIFLASPSDIEIDPQQEWIMVEARAGYFEANRYTLTALQKLSKESFPFNEQICRLAQDIDTPEYINATPCMDFTALSEVSTLDITRKYDILERWPSDPMGKLDASQWSALNRMLTKKLAIIQGPPGTGKTFTSVAALKMMLSNKGPNNPPVIIAAQTNHALDQLIKHISVFEKNFVRLGGRTNDPEIRKRTTYEVRQNQGLLKIEGGLMTPMRKKQDKLAAEIGKLLEPLAPSNKNKPLEISLFLEHGLLSQKQVDSLQGIASKWRRNSPANTDPFRAWLAGSVREFDSKYHGNFGYSDDDIDLEYEQLKEIEVVHGRYEDDWSTFQTRFFPLSPGLRNASKATLSRAMVEKLLKEQDLCNISGKYRGDIYGWLREELIGILGEHLRDYAQTYQDCSANFQIGRFERDYYILQEASIIGMTTTGLSKYRGLVSSLNPRVILIEEAAEVLEAPIAVACLPSLQHLILVGDHLQLKGQCADHELCGHPFYLDVSMFERLMINKVPFAMLQEQRRMVPEIRKLVAPIYGDRLRDHPSVVDHPLVPGMGNKRSFFFDHTAHESSDSLSSKVNDFEASMVINFLAYLVMNKVPTASISVLTFYNGQKKLLMRKKSQNPNISHSYINILTVDSYQGEENDIILLSLVRSNDHRGIGFLQQDNRVCVALSRAKYGLYIFGNAQCVSEHSGFWYAVTEAMSENKEDPRIGPVLPLYCTRHNQETLIRTLKDWNSISDGCNKPCGKDLPCGHPCPRKCHGSEHDWVSCKQRCREIRECCNTTCICVCSPPHTHDCDCDVGKGTKTQVFDAKSNCDDLSDEVQRDQMTDPVTRAEAPSPDSDANEHAMRVGESLSGWQAFDERVRRWREFSQGGAMLDDIRRARLSRENPWKYDTPVEGNKPVKLNEPVKQNVPAPVAGGPVNLDHSRQARPPIRGKRPRKTDRPLKQKAPTPVEEDLIDFQDSHQAKLPIREKRLREADTTSVKQNFPAPVEGELISFEDCRQLLVKGKHLRNDTTSVEQNAAGPVEEDPIEQSAAGSVEGNLINIDEHRQAGLIAKGKCPQKDTTPVEQNAAARVEGDLIQHNAPGPIEGNLINFDDDDDCQAEGPRTVEDLPTTQTKEDVATYDGASDGLAEAMGVVVDTLTTPLEETLITFEDGDYCKAGDKSQQGDLLSATVENDDLLACSFGLVDHLLTSMVNEVLISPVEGDLIELS</sequence>
<dbReference type="CDD" id="cd18808">
    <property type="entry name" value="SF1_C_Upf1"/>
    <property type="match status" value="1"/>
</dbReference>